<feature type="domain" description="DUF4124" evidence="3">
    <location>
        <begin position="72"/>
        <end position="108"/>
    </location>
</feature>
<keyword evidence="2" id="KW-0812">Transmembrane</keyword>
<accession>A0A4V3AL92</accession>
<dbReference type="Pfam" id="PF13511">
    <property type="entry name" value="DUF4124"/>
    <property type="match status" value="1"/>
</dbReference>
<evidence type="ECO:0000313" key="4">
    <source>
        <dbReference type="EMBL" id="TDK19426.1"/>
    </source>
</evidence>
<feature type="compositionally biased region" description="Basic and acidic residues" evidence="1">
    <location>
        <begin position="108"/>
        <end position="124"/>
    </location>
</feature>
<name>A0A4V3AL92_9GAMM</name>
<dbReference type="InterPro" id="IPR025392">
    <property type="entry name" value="DUF4124"/>
</dbReference>
<protein>
    <submittedName>
        <fullName evidence="4">DUF4124 domain-containing protein</fullName>
    </submittedName>
</protein>
<dbReference type="Proteomes" id="UP000294796">
    <property type="component" value="Unassembled WGS sequence"/>
</dbReference>
<comment type="caution">
    <text evidence="4">The sequence shown here is derived from an EMBL/GenBank/DDBJ whole genome shotgun (WGS) entry which is preliminary data.</text>
</comment>
<dbReference type="EMBL" id="SMTF01000023">
    <property type="protein sequence ID" value="TDK19426.1"/>
    <property type="molecule type" value="Genomic_DNA"/>
</dbReference>
<keyword evidence="5" id="KW-1185">Reference proteome</keyword>
<proteinExistence type="predicted"/>
<keyword evidence="2" id="KW-0472">Membrane</keyword>
<evidence type="ECO:0000256" key="2">
    <source>
        <dbReference type="SAM" id="Phobius"/>
    </source>
</evidence>
<evidence type="ECO:0000259" key="3">
    <source>
        <dbReference type="Pfam" id="PF13511"/>
    </source>
</evidence>
<dbReference type="OrthoDB" id="6027736at2"/>
<reference evidence="4 5" key="1">
    <citation type="submission" date="2019-03" db="EMBL/GenBank/DDBJ databases">
        <title>Luteimonas zhaokaii sp.nov., isolated from the rectal contents of Plateau pika in Yushu, Qinghai Province, China.</title>
        <authorList>
            <person name="Zhang G."/>
        </authorList>
    </citation>
    <scope>NUCLEOTIDE SEQUENCE [LARGE SCALE GENOMIC DNA]</scope>
    <source>
        <strain evidence="4 5">B9</strain>
    </source>
</reference>
<feature type="region of interest" description="Disordered" evidence="1">
    <location>
        <begin position="51"/>
        <end position="124"/>
    </location>
</feature>
<dbReference type="AlphaFoldDB" id="A0A4V3AL92"/>
<gene>
    <name evidence="4" type="ORF">E2F46_16790</name>
</gene>
<evidence type="ECO:0000313" key="5">
    <source>
        <dbReference type="Proteomes" id="UP000294796"/>
    </source>
</evidence>
<organism evidence="4 5">
    <name type="scientific">Luteimonas aestuarii</name>
    <dbReference type="NCBI Taxonomy" id="453837"/>
    <lineage>
        <taxon>Bacteria</taxon>
        <taxon>Pseudomonadati</taxon>
        <taxon>Pseudomonadota</taxon>
        <taxon>Gammaproteobacteria</taxon>
        <taxon>Lysobacterales</taxon>
        <taxon>Lysobacteraceae</taxon>
        <taxon>Luteimonas</taxon>
    </lineage>
</organism>
<feature type="transmembrane region" description="Helical" evidence="2">
    <location>
        <begin position="30"/>
        <end position="49"/>
    </location>
</feature>
<sequence>MPSAPARPNWRTPPSAPTAPGPPPPPDMRLGWAIALGIVAGGLVVWWLGRSDPLATGTPDAAAGREPAASRPASAGTSLYRWRDDAGTLQLTDTPPTGRPYETVDVGTLERRNTFDPRDPPPAQ</sequence>
<keyword evidence="2" id="KW-1133">Transmembrane helix</keyword>
<evidence type="ECO:0000256" key="1">
    <source>
        <dbReference type="SAM" id="MobiDB-lite"/>
    </source>
</evidence>
<feature type="region of interest" description="Disordered" evidence="1">
    <location>
        <begin position="1"/>
        <end position="28"/>
    </location>
</feature>
<feature type="compositionally biased region" description="Pro residues" evidence="1">
    <location>
        <begin position="14"/>
        <end position="27"/>
    </location>
</feature>